<dbReference type="CDD" id="cd07185">
    <property type="entry name" value="OmpA_C-like"/>
    <property type="match status" value="1"/>
</dbReference>
<dbReference type="STRING" id="1123034.GCA_000685805_02461"/>
<keyword evidence="5" id="KW-0732">Signal</keyword>
<dbReference type="PANTHER" id="PTHR30329:SF21">
    <property type="entry name" value="LIPOPROTEIN YIAD-RELATED"/>
    <property type="match status" value="1"/>
</dbReference>
<dbReference type="PRINTS" id="PR01021">
    <property type="entry name" value="OMPADOMAIN"/>
</dbReference>
<dbReference type="InterPro" id="IPR006665">
    <property type="entry name" value="OmpA-like"/>
</dbReference>
<accession>A0A379LJJ4</accession>
<dbReference type="Pfam" id="PF00691">
    <property type="entry name" value="OmpA"/>
    <property type="match status" value="1"/>
</dbReference>
<dbReference type="InterPro" id="IPR006690">
    <property type="entry name" value="OMPA-like_CS"/>
</dbReference>
<evidence type="ECO:0000313" key="8">
    <source>
        <dbReference type="Proteomes" id="UP000254123"/>
    </source>
</evidence>
<dbReference type="InterPro" id="IPR006664">
    <property type="entry name" value="OMP_bac"/>
</dbReference>
<gene>
    <name evidence="7" type="primary">oprF_1</name>
    <name evidence="7" type="ORF">NCTC10526_00578</name>
</gene>
<reference evidence="7 8" key="1">
    <citation type="submission" date="2018-06" db="EMBL/GenBank/DDBJ databases">
        <authorList>
            <consortium name="Pathogen Informatics"/>
            <person name="Doyle S."/>
        </authorList>
    </citation>
    <scope>NUCLEOTIDE SEQUENCE [LARGE SCALE GENOMIC DNA]</scope>
    <source>
        <strain evidence="7 8">NCTC10526</strain>
    </source>
</reference>
<evidence type="ECO:0000256" key="1">
    <source>
        <dbReference type="ARBA" id="ARBA00004442"/>
    </source>
</evidence>
<dbReference type="PANTHER" id="PTHR30329">
    <property type="entry name" value="STATOR ELEMENT OF FLAGELLAR MOTOR COMPLEX"/>
    <property type="match status" value="1"/>
</dbReference>
<evidence type="ECO:0000256" key="4">
    <source>
        <dbReference type="PROSITE-ProRule" id="PRU00473"/>
    </source>
</evidence>
<dbReference type="Proteomes" id="UP000254123">
    <property type="component" value="Unassembled WGS sequence"/>
</dbReference>
<dbReference type="InterPro" id="IPR050330">
    <property type="entry name" value="Bact_OuterMem_StrucFunc"/>
</dbReference>
<evidence type="ECO:0000256" key="5">
    <source>
        <dbReference type="SAM" id="SignalP"/>
    </source>
</evidence>
<dbReference type="SUPFAM" id="SSF103088">
    <property type="entry name" value="OmpA-like"/>
    <property type="match status" value="1"/>
</dbReference>
<dbReference type="AlphaFoldDB" id="A0A379LJJ4"/>
<comment type="subcellular location">
    <subcellularLocation>
        <location evidence="1">Cell outer membrane</location>
    </subcellularLocation>
</comment>
<keyword evidence="8" id="KW-1185">Reference proteome</keyword>
<name>A0A379LJJ4_9GAMM</name>
<organism evidence="7 8">
    <name type="scientific">Psychrobacter phenylpyruvicus</name>
    <dbReference type="NCBI Taxonomy" id="29432"/>
    <lineage>
        <taxon>Bacteria</taxon>
        <taxon>Pseudomonadati</taxon>
        <taxon>Pseudomonadota</taxon>
        <taxon>Gammaproteobacteria</taxon>
        <taxon>Moraxellales</taxon>
        <taxon>Moraxellaceae</taxon>
        <taxon>Psychrobacter</taxon>
    </lineage>
</organism>
<proteinExistence type="predicted"/>
<evidence type="ECO:0000313" key="7">
    <source>
        <dbReference type="EMBL" id="SUD90255.1"/>
    </source>
</evidence>
<dbReference type="PROSITE" id="PS51123">
    <property type="entry name" value="OMPA_2"/>
    <property type="match status" value="1"/>
</dbReference>
<evidence type="ECO:0000256" key="2">
    <source>
        <dbReference type="ARBA" id="ARBA00023136"/>
    </source>
</evidence>
<dbReference type="Gene3D" id="3.30.1330.60">
    <property type="entry name" value="OmpA-like domain"/>
    <property type="match status" value="1"/>
</dbReference>
<dbReference type="EMBL" id="UGVC01000001">
    <property type="protein sequence ID" value="SUD90255.1"/>
    <property type="molecule type" value="Genomic_DNA"/>
</dbReference>
<dbReference type="GO" id="GO:0009279">
    <property type="term" value="C:cell outer membrane"/>
    <property type="evidence" value="ECO:0007669"/>
    <property type="project" value="UniProtKB-SubCell"/>
</dbReference>
<feature type="signal peptide" evidence="5">
    <location>
        <begin position="1"/>
        <end position="32"/>
    </location>
</feature>
<feature type="chain" id="PRO_5017077714" evidence="5">
    <location>
        <begin position="33"/>
        <end position="318"/>
    </location>
</feature>
<evidence type="ECO:0000256" key="3">
    <source>
        <dbReference type="ARBA" id="ARBA00023237"/>
    </source>
</evidence>
<dbReference type="RefSeq" id="WP_037032475.1">
    <property type="nucleotide sequence ID" value="NZ_CAJHAQ010000001.1"/>
</dbReference>
<keyword evidence="3" id="KW-0998">Cell outer membrane</keyword>
<sequence length="318" mass="35418">MKEMQVTKTMKSSALTTALFMTLFGFMGTAQAQEMRQVEHIGWQKTGNATFQQVSASNLPANQANLIFIRPLDNDGLQTSANIAIDGRFQVSLQPGHYSQILYCSGQHNITVVPTGAKTNNLSTANSHLVDFAPQQNHYIYVDIDDSTGQPSLSKIEEADAKKLLSTTYKQTHQISRVVRDCPVVQQQQPQPEPEPEVKVEIDKPINLQVLFEFDKAVVQPVFNQRIEAVANFMHKYPDTTTVIEGHTDSKGSDSYNMGLSQRRAEAVKQELVTKYGIAPNRLRTVGYGETRPVDTNATEEGRYNNRRVVATVSATQK</sequence>
<keyword evidence="2 4" id="KW-0472">Membrane</keyword>
<protein>
    <submittedName>
        <fullName evidence="7">Outer membrane porin F</fullName>
    </submittedName>
</protein>
<dbReference type="PROSITE" id="PS01068">
    <property type="entry name" value="OMPA_1"/>
    <property type="match status" value="1"/>
</dbReference>
<dbReference type="InterPro" id="IPR036737">
    <property type="entry name" value="OmpA-like_sf"/>
</dbReference>
<feature type="domain" description="OmpA-like" evidence="6">
    <location>
        <begin position="199"/>
        <end position="317"/>
    </location>
</feature>
<evidence type="ECO:0000259" key="6">
    <source>
        <dbReference type="PROSITE" id="PS51123"/>
    </source>
</evidence>